<evidence type="ECO:0000313" key="7">
    <source>
        <dbReference type="EMBL" id="MDH0739722.1"/>
    </source>
</evidence>
<keyword evidence="4 5" id="KW-0472">Membrane</keyword>
<feature type="transmembrane region" description="Helical" evidence="5">
    <location>
        <begin position="309"/>
        <end position="330"/>
    </location>
</feature>
<evidence type="ECO:0000313" key="8">
    <source>
        <dbReference type="Proteomes" id="UP001161094"/>
    </source>
</evidence>
<sequence>MVHTQASPASPSSSIPLLACLSLCMLLPALATSIANVALPTLAQAFEARFQDVQWVVLAYLLAITTLIVSVGRLGDLMGRRRLMLVGIGLFIVGSALCGASLWLGGLMGLIGARAVQGLGAAVMMALTMAFASEAVPKEKTGSVMGLLGTMSAVGTALGPTLGGLLISGWGWPLIFLINLPLGAVAFALAWSYLPADRKPAAQPRARFDVMGSLLLALGIAAYALAMTAGGGLGGFDASQAVLLLAATVAAVAFVRMQARAASPLIQLALFRQPTLRAGVATNALVSTVMMTTLVVGPFYLAGALGLDAARVGLVMSCGPVVAALVGVPAGRGVDRYGAQRVMLAGLAAMATGAILLPWVPLVVGGVAGMARVAEYVAPLAVITSGYALFQAANSSAVMACAGADQRGAVSGVLNLSRNLGFITGASLMGAVFAWAAGAGDLGAVSPAALATGMRWTYALAAALLLLALALAVLDRGRARVAA</sequence>
<dbReference type="CDD" id="cd17321">
    <property type="entry name" value="MFS_MMR_MDR_like"/>
    <property type="match status" value="1"/>
</dbReference>
<feature type="transmembrane region" description="Helical" evidence="5">
    <location>
        <begin position="238"/>
        <end position="257"/>
    </location>
</feature>
<evidence type="ECO:0000256" key="4">
    <source>
        <dbReference type="ARBA" id="ARBA00023136"/>
    </source>
</evidence>
<feature type="transmembrane region" description="Helical" evidence="5">
    <location>
        <begin position="456"/>
        <end position="474"/>
    </location>
</feature>
<comment type="caution">
    <text evidence="7">The sequence shown here is derived from an EMBL/GenBank/DDBJ whole genome shotgun (WGS) entry which is preliminary data.</text>
</comment>
<evidence type="ECO:0000256" key="3">
    <source>
        <dbReference type="ARBA" id="ARBA00022989"/>
    </source>
</evidence>
<dbReference type="InterPro" id="IPR011701">
    <property type="entry name" value="MFS"/>
</dbReference>
<evidence type="ECO:0000256" key="1">
    <source>
        <dbReference type="ARBA" id="ARBA00004141"/>
    </source>
</evidence>
<dbReference type="GO" id="GO:0016020">
    <property type="term" value="C:membrane"/>
    <property type="evidence" value="ECO:0007669"/>
    <property type="project" value="UniProtKB-SubCell"/>
</dbReference>
<feature type="transmembrane region" description="Helical" evidence="5">
    <location>
        <begin position="278"/>
        <end position="303"/>
    </location>
</feature>
<feature type="transmembrane region" description="Helical" evidence="5">
    <location>
        <begin position="342"/>
        <end position="364"/>
    </location>
</feature>
<dbReference type="Proteomes" id="UP001161094">
    <property type="component" value="Unassembled WGS sequence"/>
</dbReference>
<evidence type="ECO:0000259" key="6">
    <source>
        <dbReference type="PROSITE" id="PS50850"/>
    </source>
</evidence>
<dbReference type="PANTHER" id="PTHR42718:SF48">
    <property type="entry name" value="CONSERVED TWO-DOMAIN MEMBRANE PROTEIN-RELATED"/>
    <property type="match status" value="1"/>
</dbReference>
<protein>
    <submittedName>
        <fullName evidence="7">MFS transporter</fullName>
    </submittedName>
</protein>
<dbReference type="PROSITE" id="PS50850">
    <property type="entry name" value="MFS"/>
    <property type="match status" value="1"/>
</dbReference>
<dbReference type="PRINTS" id="PR01036">
    <property type="entry name" value="TCRTETB"/>
</dbReference>
<keyword evidence="3 5" id="KW-1133">Transmembrane helix</keyword>
<proteinExistence type="predicted"/>
<feature type="transmembrane region" description="Helical" evidence="5">
    <location>
        <begin position="55"/>
        <end position="71"/>
    </location>
</feature>
<dbReference type="InterPro" id="IPR036259">
    <property type="entry name" value="MFS_trans_sf"/>
</dbReference>
<keyword evidence="2 5" id="KW-0812">Transmembrane</keyword>
<dbReference type="AlphaFoldDB" id="A0AA42LUA4"/>
<organism evidence="7 8">
    <name type="scientific">Achromobacter spanius</name>
    <dbReference type="NCBI Taxonomy" id="217203"/>
    <lineage>
        <taxon>Bacteria</taxon>
        <taxon>Pseudomonadati</taxon>
        <taxon>Pseudomonadota</taxon>
        <taxon>Betaproteobacteria</taxon>
        <taxon>Burkholderiales</taxon>
        <taxon>Alcaligenaceae</taxon>
        <taxon>Achromobacter</taxon>
    </lineage>
</organism>
<dbReference type="SUPFAM" id="SSF103473">
    <property type="entry name" value="MFS general substrate transporter"/>
    <property type="match status" value="1"/>
</dbReference>
<feature type="transmembrane region" description="Helical" evidence="5">
    <location>
        <begin position="111"/>
        <end position="132"/>
    </location>
</feature>
<dbReference type="GO" id="GO:0022857">
    <property type="term" value="F:transmembrane transporter activity"/>
    <property type="evidence" value="ECO:0007669"/>
    <property type="project" value="InterPro"/>
</dbReference>
<feature type="transmembrane region" description="Helical" evidence="5">
    <location>
        <begin position="174"/>
        <end position="194"/>
    </location>
</feature>
<feature type="transmembrane region" description="Helical" evidence="5">
    <location>
        <begin position="83"/>
        <end position="105"/>
    </location>
</feature>
<gene>
    <name evidence="7" type="ORF">N5D93_28220</name>
</gene>
<dbReference type="InterPro" id="IPR020846">
    <property type="entry name" value="MFS_dom"/>
</dbReference>
<dbReference type="PANTHER" id="PTHR42718">
    <property type="entry name" value="MAJOR FACILITATOR SUPERFAMILY MULTIDRUG TRANSPORTER MFSC"/>
    <property type="match status" value="1"/>
</dbReference>
<dbReference type="EMBL" id="JAOCDZ010000028">
    <property type="protein sequence ID" value="MDH0739722.1"/>
    <property type="molecule type" value="Genomic_DNA"/>
</dbReference>
<comment type="subcellular location">
    <subcellularLocation>
        <location evidence="1">Membrane</location>
        <topology evidence="1">Multi-pass membrane protein</topology>
    </subcellularLocation>
</comment>
<name>A0AA42LUA4_9BURK</name>
<feature type="domain" description="Major facilitator superfamily (MFS) profile" evidence="6">
    <location>
        <begin position="17"/>
        <end position="480"/>
    </location>
</feature>
<feature type="transmembrane region" description="Helical" evidence="5">
    <location>
        <begin position="376"/>
        <end position="404"/>
    </location>
</feature>
<dbReference type="Gene3D" id="1.20.1720.10">
    <property type="entry name" value="Multidrug resistance protein D"/>
    <property type="match status" value="1"/>
</dbReference>
<evidence type="ECO:0000256" key="5">
    <source>
        <dbReference type="SAM" id="Phobius"/>
    </source>
</evidence>
<dbReference type="Pfam" id="PF07690">
    <property type="entry name" value="MFS_1"/>
    <property type="match status" value="1"/>
</dbReference>
<feature type="transmembrane region" description="Helical" evidence="5">
    <location>
        <begin position="416"/>
        <end position="436"/>
    </location>
</feature>
<dbReference type="Gene3D" id="1.20.1250.20">
    <property type="entry name" value="MFS general substrate transporter like domains"/>
    <property type="match status" value="1"/>
</dbReference>
<reference evidence="7" key="1">
    <citation type="submission" date="2022-09" db="EMBL/GenBank/DDBJ databases">
        <title>Intensive care unit water sources are persistently colonized with multi-drug resistant bacteria and are the site of extensive horizontal gene transfer of antibiotic resistance genes.</title>
        <authorList>
            <person name="Diorio-Toth L."/>
        </authorList>
    </citation>
    <scope>NUCLEOTIDE SEQUENCE</scope>
    <source>
        <strain evidence="7">GD03843</strain>
    </source>
</reference>
<feature type="transmembrane region" description="Helical" evidence="5">
    <location>
        <begin position="144"/>
        <end position="168"/>
    </location>
</feature>
<evidence type="ECO:0000256" key="2">
    <source>
        <dbReference type="ARBA" id="ARBA00022692"/>
    </source>
</evidence>
<feature type="transmembrane region" description="Helical" evidence="5">
    <location>
        <begin position="206"/>
        <end position="226"/>
    </location>
</feature>
<accession>A0AA42LUA4</accession>